<evidence type="ECO:0000259" key="5">
    <source>
        <dbReference type="Pfam" id="PF01321"/>
    </source>
</evidence>
<dbReference type="Gene3D" id="3.40.350.10">
    <property type="entry name" value="Creatinase/prolidase N-terminal domain"/>
    <property type="match status" value="2"/>
</dbReference>
<dbReference type="Pfam" id="PF16188">
    <property type="entry name" value="Peptidase_M24_C"/>
    <property type="match status" value="1"/>
</dbReference>
<dbReference type="FunFam" id="3.90.230.10:FF:000009">
    <property type="entry name" value="xaa-Pro aminopeptidase 2"/>
    <property type="match status" value="1"/>
</dbReference>
<dbReference type="InterPro" id="IPR000587">
    <property type="entry name" value="Creatinase_N"/>
</dbReference>
<gene>
    <name evidence="7" type="ORF">SAMN02745213_00220</name>
</gene>
<feature type="domain" description="Peptidase M24" evidence="4">
    <location>
        <begin position="383"/>
        <end position="576"/>
    </location>
</feature>
<evidence type="ECO:0000313" key="8">
    <source>
        <dbReference type="Proteomes" id="UP000242432"/>
    </source>
</evidence>
<dbReference type="STRING" id="83771.SAMN02910357_01145"/>
<sequence>MSDLNKTIFSQRVSVLKDAMAQAELDALIISHDDEFLSYELNEDKERIKYISGFSGSAGYVVIARNFNPQLETRGIELSNNRGDETTVAERSCAVFVDGRYVVQVKDQIDSKLYQDFDFSKVSPSNWLCSILQKNATVGIDANCISYKEYKNIEKDLQALNINLVQTQGNLVDRIWDDRPEEIVSPIRIFNDEYNGSPSTQKRKKLAETLRDLDLDATVITDPESICWLLNIRGNDRKYLPVINSRVVAYSNEAVEWYINPEHFIDKESGEDIHEKLHEHIGHIDIFPENAFDDVLNRLCSSNCKVYVDPDSTNAHIMLSLINGGAKLIEGLGLCQKPKSIKNHIEVAGEYKAHIKDGIAMCRFLCWLDNLTRIETLENDESFIRRVEETTEADLAARAEMFRKVEAGYIEPSFATISALGPNAAMCHYNHENADKPRAMGHDSVYLIDSGAHYKDGTTDITRTVLVGPHLSNELRKMYTLVLKSHISLATLIFPKGTTGLQIDAIARRPLWDYGEDFAHGTGHGVGHVLSVHEGPQCISSKRSMIALEPGMVISNEPGFYKEGEFGIRLENLMVVMPCTQPGMKHMLCFTPLTLVPFDTRFIIRDLLSQKEIDWLNNYHQNVNNVITNAATSLSDDEIVWLTKATAAI</sequence>
<protein>
    <submittedName>
        <fullName evidence="7">Xaa-Pro aminopeptidase</fullName>
    </submittedName>
</protein>
<dbReference type="InterPro" id="IPR032416">
    <property type="entry name" value="Peptidase_M24_C"/>
</dbReference>
<dbReference type="SUPFAM" id="SSF53092">
    <property type="entry name" value="Creatinase/prolidase N-terminal domain"/>
    <property type="match status" value="1"/>
</dbReference>
<evidence type="ECO:0000256" key="3">
    <source>
        <dbReference type="ARBA" id="ARBA00022801"/>
    </source>
</evidence>
<dbReference type="EMBL" id="FUXX01000002">
    <property type="protein sequence ID" value="SKA57404.1"/>
    <property type="molecule type" value="Genomic_DNA"/>
</dbReference>
<accession>A0A1T4UXM3</accession>
<evidence type="ECO:0000259" key="4">
    <source>
        <dbReference type="Pfam" id="PF00557"/>
    </source>
</evidence>
<dbReference type="SUPFAM" id="SSF55920">
    <property type="entry name" value="Creatinase/aminopeptidase"/>
    <property type="match status" value="1"/>
</dbReference>
<dbReference type="GO" id="GO:0070006">
    <property type="term" value="F:metalloaminopeptidase activity"/>
    <property type="evidence" value="ECO:0007669"/>
    <property type="project" value="InterPro"/>
</dbReference>
<dbReference type="RefSeq" id="WP_159442983.1">
    <property type="nucleotide sequence ID" value="NZ_FUXX01000002.1"/>
</dbReference>
<dbReference type="CDD" id="cd01085">
    <property type="entry name" value="APP"/>
    <property type="match status" value="1"/>
</dbReference>
<dbReference type="InterPro" id="IPR000994">
    <property type="entry name" value="Pept_M24"/>
</dbReference>
<dbReference type="InterPro" id="IPR033740">
    <property type="entry name" value="Pept_M24B"/>
</dbReference>
<comment type="similarity">
    <text evidence="1">Belongs to the peptidase M24B family.</text>
</comment>
<keyword evidence="7" id="KW-0645">Protease</keyword>
<dbReference type="PANTHER" id="PTHR43763:SF6">
    <property type="entry name" value="XAA-PRO AMINOPEPTIDASE 1"/>
    <property type="match status" value="1"/>
</dbReference>
<dbReference type="InterPro" id="IPR050422">
    <property type="entry name" value="X-Pro_aminopeptidase_P"/>
</dbReference>
<keyword evidence="2" id="KW-0479">Metal-binding</keyword>
<dbReference type="InterPro" id="IPR029149">
    <property type="entry name" value="Creatin/AminoP/Spt16_N"/>
</dbReference>
<feature type="domain" description="Creatinase N-terminal" evidence="5">
    <location>
        <begin position="12"/>
        <end position="168"/>
    </location>
</feature>
<proteinExistence type="inferred from homology"/>
<dbReference type="GO" id="GO:0005737">
    <property type="term" value="C:cytoplasm"/>
    <property type="evidence" value="ECO:0007669"/>
    <property type="project" value="UniProtKB-ARBA"/>
</dbReference>
<keyword evidence="7" id="KW-0031">Aminopeptidase</keyword>
<dbReference type="GO" id="GO:0046872">
    <property type="term" value="F:metal ion binding"/>
    <property type="evidence" value="ECO:0007669"/>
    <property type="project" value="UniProtKB-KW"/>
</dbReference>
<keyword evidence="8" id="KW-1185">Reference proteome</keyword>
<dbReference type="Proteomes" id="UP000242432">
    <property type="component" value="Unassembled WGS sequence"/>
</dbReference>
<evidence type="ECO:0000256" key="2">
    <source>
        <dbReference type="ARBA" id="ARBA00022723"/>
    </source>
</evidence>
<dbReference type="InterPro" id="IPR036005">
    <property type="entry name" value="Creatinase/aminopeptidase-like"/>
</dbReference>
<name>A0A1T4UXM3_9GAMM</name>
<dbReference type="Gene3D" id="3.90.230.10">
    <property type="entry name" value="Creatinase/methionine aminopeptidase superfamily"/>
    <property type="match status" value="1"/>
</dbReference>
<dbReference type="PANTHER" id="PTHR43763">
    <property type="entry name" value="XAA-PRO AMINOPEPTIDASE 1"/>
    <property type="match status" value="1"/>
</dbReference>
<organism evidence="7 8">
    <name type="scientific">Succinivibrio dextrinosolvens DSM 3072</name>
    <dbReference type="NCBI Taxonomy" id="1123324"/>
    <lineage>
        <taxon>Bacteria</taxon>
        <taxon>Pseudomonadati</taxon>
        <taxon>Pseudomonadota</taxon>
        <taxon>Gammaproteobacteria</taxon>
        <taxon>Aeromonadales</taxon>
        <taxon>Succinivibrionaceae</taxon>
        <taxon>Succinivibrio</taxon>
    </lineage>
</organism>
<evidence type="ECO:0000256" key="1">
    <source>
        <dbReference type="ARBA" id="ARBA00008766"/>
    </source>
</evidence>
<dbReference type="Pfam" id="PF00557">
    <property type="entry name" value="Peptidase_M24"/>
    <property type="match status" value="1"/>
</dbReference>
<dbReference type="Pfam" id="PF16189">
    <property type="entry name" value="Creatinase_N_2"/>
    <property type="match status" value="1"/>
</dbReference>
<dbReference type="AlphaFoldDB" id="A0A1T4UXM3"/>
<feature type="domain" description="Peptidase M24 C-terminal" evidence="6">
    <location>
        <begin position="587"/>
        <end position="649"/>
    </location>
</feature>
<dbReference type="Pfam" id="PF01321">
    <property type="entry name" value="Creatinase_N"/>
    <property type="match status" value="1"/>
</dbReference>
<evidence type="ECO:0000259" key="6">
    <source>
        <dbReference type="Pfam" id="PF16188"/>
    </source>
</evidence>
<reference evidence="8" key="1">
    <citation type="submission" date="2017-02" db="EMBL/GenBank/DDBJ databases">
        <authorList>
            <person name="Varghese N."/>
            <person name="Submissions S."/>
        </authorList>
    </citation>
    <scope>NUCLEOTIDE SEQUENCE [LARGE SCALE GENOMIC DNA]</scope>
    <source>
        <strain evidence="8">DSM 3072</strain>
    </source>
</reference>
<evidence type="ECO:0000313" key="7">
    <source>
        <dbReference type="EMBL" id="SKA57404.1"/>
    </source>
</evidence>
<keyword evidence="3" id="KW-0378">Hydrolase</keyword>